<evidence type="ECO:0000313" key="1">
    <source>
        <dbReference type="EMBL" id="AAM22728.1"/>
    </source>
</evidence>
<sequence length="81" mass="9252">MPPTHPETLSQCAASVHWFYEPEHHMSGDPSCEELEMERSQILESIHRSYEVALGRLAFVRGPSCFRASLMPRTLICLRPP</sequence>
<reference evidence="3" key="5">
    <citation type="journal article" date="2008" name="Nucleic Acids Res.">
        <title>The rice annotation project database (RAP-DB): 2008 update.</title>
        <authorList>
            <consortium name="The rice annotation project (RAP)"/>
        </authorList>
    </citation>
    <scope>GENOME REANNOTATION</scope>
    <source>
        <strain evidence="3">cv. Nipponbare</strain>
    </source>
</reference>
<reference evidence="2" key="1">
    <citation type="submission" date="2002-05" db="EMBL/GenBank/DDBJ databases">
        <title>Rice Genomic Sequence.</title>
        <authorList>
            <person name="Wing R.A."/>
            <person name="Yu Y."/>
            <person name="Yang T.J."/>
            <person name="Nah G."/>
            <person name="Soderlund C."/>
            <person name="Chen M."/>
            <person name="Kim H.-R."/>
            <person name="Rambo T."/>
            <person name="Saski C."/>
            <person name="Henry D."/>
            <person name="Oates R."/>
            <person name="Simmons J."/>
        </authorList>
    </citation>
    <scope>NUCLEOTIDE SEQUENCE</scope>
</reference>
<reference evidence="3" key="3">
    <citation type="journal article" date="2005" name="Nature">
        <title>The map-based sequence of the rice genome.</title>
        <authorList>
            <consortium name="International rice genome sequencing project (IRGSP)"/>
            <person name="Matsumoto T."/>
            <person name="Wu J."/>
            <person name="Kanamori H."/>
            <person name="Katayose Y."/>
            <person name="Fujisawa M."/>
            <person name="Namiki N."/>
            <person name="Mizuno H."/>
            <person name="Yamamoto K."/>
            <person name="Antonio B.A."/>
            <person name="Baba T."/>
            <person name="Sakata K."/>
            <person name="Nagamura Y."/>
            <person name="Aoki H."/>
            <person name="Arikawa K."/>
            <person name="Arita K."/>
            <person name="Bito T."/>
            <person name="Chiden Y."/>
            <person name="Fujitsuka N."/>
            <person name="Fukunaka R."/>
            <person name="Hamada M."/>
            <person name="Harada C."/>
            <person name="Hayashi A."/>
            <person name="Hijishita S."/>
            <person name="Honda M."/>
            <person name="Hosokawa S."/>
            <person name="Ichikawa Y."/>
            <person name="Idonuma A."/>
            <person name="Iijima M."/>
            <person name="Ikeda M."/>
            <person name="Ikeno M."/>
            <person name="Ito K."/>
            <person name="Ito S."/>
            <person name="Ito T."/>
            <person name="Ito Y."/>
            <person name="Ito Y."/>
            <person name="Iwabuchi A."/>
            <person name="Kamiya K."/>
            <person name="Karasawa W."/>
            <person name="Kurita K."/>
            <person name="Katagiri S."/>
            <person name="Kikuta A."/>
            <person name="Kobayashi H."/>
            <person name="Kobayashi N."/>
            <person name="Machita K."/>
            <person name="Maehara T."/>
            <person name="Masukawa M."/>
            <person name="Mizubayashi T."/>
            <person name="Mukai Y."/>
            <person name="Nagasaki H."/>
            <person name="Nagata Y."/>
            <person name="Naito S."/>
            <person name="Nakashima M."/>
            <person name="Nakama Y."/>
            <person name="Nakamichi Y."/>
            <person name="Nakamura M."/>
            <person name="Meguro A."/>
            <person name="Negishi M."/>
            <person name="Ohta I."/>
            <person name="Ohta T."/>
            <person name="Okamoto M."/>
            <person name="Ono N."/>
            <person name="Saji S."/>
            <person name="Sakaguchi M."/>
            <person name="Sakai K."/>
            <person name="Shibata M."/>
            <person name="Shimokawa T."/>
            <person name="Song J."/>
            <person name="Takazaki Y."/>
            <person name="Terasawa K."/>
            <person name="Tsugane M."/>
            <person name="Tsuji K."/>
            <person name="Ueda S."/>
            <person name="Waki K."/>
            <person name="Yamagata H."/>
            <person name="Yamamoto M."/>
            <person name="Yamamoto S."/>
            <person name="Yamane H."/>
            <person name="Yoshiki S."/>
            <person name="Yoshihara R."/>
            <person name="Yukawa K."/>
            <person name="Zhong H."/>
            <person name="Yano M."/>
            <person name="Yuan Q."/>
            <person name="Ouyang S."/>
            <person name="Liu J."/>
            <person name="Jones K.M."/>
            <person name="Gansberger K."/>
            <person name="Moffat K."/>
            <person name="Hill J."/>
            <person name="Bera J."/>
            <person name="Fadrosh D."/>
            <person name="Jin S."/>
            <person name="Johri S."/>
            <person name="Kim M."/>
            <person name="Overton L."/>
            <person name="Reardon M."/>
            <person name="Tsitrin T."/>
            <person name="Vuong H."/>
            <person name="Weaver B."/>
            <person name="Ciecko A."/>
            <person name="Tallon L."/>
            <person name="Jackson J."/>
            <person name="Pai G."/>
            <person name="Aken S.V."/>
            <person name="Utterback T."/>
            <person name="Reidmuller S."/>
            <person name="Feldblyum T."/>
            <person name="Hsiao J."/>
            <person name="Zismann V."/>
            <person name="Iobst S."/>
            <person name="de Vazeille A.R."/>
            <person name="Buell C.R."/>
            <person name="Ying K."/>
            <person name="Li Y."/>
            <person name="Lu T."/>
            <person name="Huang Y."/>
            <person name="Zhao Q."/>
            <person name="Feng Q."/>
            <person name="Zhang L."/>
            <person name="Zhu J."/>
            <person name="Weng Q."/>
            <person name="Mu J."/>
            <person name="Lu Y."/>
            <person name="Fan D."/>
            <person name="Liu Y."/>
            <person name="Guan J."/>
            <person name="Zhang Y."/>
            <person name="Yu S."/>
            <person name="Liu X."/>
            <person name="Zhang Y."/>
            <person name="Hong G."/>
            <person name="Han B."/>
            <person name="Choisne N."/>
            <person name="Demange N."/>
            <person name="Orjeda G."/>
            <person name="Samain S."/>
            <person name="Cattolico L."/>
            <person name="Pelletier E."/>
            <person name="Couloux A."/>
            <person name="Segurens B."/>
            <person name="Wincker P."/>
            <person name="D'Hont A."/>
            <person name="Scarpelli C."/>
            <person name="Weissenbach J."/>
            <person name="Salanoubat M."/>
            <person name="Quetier F."/>
            <person name="Yu Y."/>
            <person name="Kim H.R."/>
            <person name="Rambo T."/>
            <person name="Currie J."/>
            <person name="Collura K."/>
            <person name="Luo M."/>
            <person name="Yang T."/>
            <person name="Ammiraju J.S.S."/>
            <person name="Engler F."/>
            <person name="Soderlund C."/>
            <person name="Wing R.A."/>
            <person name="Palmer L.E."/>
            <person name="de la Bastide M."/>
            <person name="Spiegel L."/>
            <person name="Nascimento L."/>
            <person name="Zutavern T."/>
            <person name="O'Shaughnessy A."/>
            <person name="Dike S."/>
            <person name="Dedhia N."/>
            <person name="Preston R."/>
            <person name="Balija V."/>
            <person name="McCombie W.R."/>
            <person name="Chow T."/>
            <person name="Chen H."/>
            <person name="Chung M."/>
            <person name="Chen C."/>
            <person name="Shaw J."/>
            <person name="Wu H."/>
            <person name="Hsiao K."/>
            <person name="Chao Y."/>
            <person name="Chu M."/>
            <person name="Cheng C."/>
            <person name="Hour A."/>
            <person name="Lee P."/>
            <person name="Lin S."/>
            <person name="Lin Y."/>
            <person name="Liou J."/>
            <person name="Liu S."/>
            <person name="Hsing Y."/>
            <person name="Raghuvanshi S."/>
            <person name="Mohanty A."/>
            <person name="Bharti A.K."/>
            <person name="Gaur A."/>
            <person name="Gupta V."/>
            <person name="Kumar D."/>
            <person name="Ravi V."/>
            <person name="Vij S."/>
            <person name="Kapur A."/>
            <person name="Khurana P."/>
            <person name="Khurana P."/>
            <person name="Khurana J.P."/>
            <person name="Tyagi A.K."/>
            <person name="Gaikwad K."/>
            <person name="Singh A."/>
            <person name="Dalal V."/>
            <person name="Srivastava S."/>
            <person name="Dixit A."/>
            <person name="Pal A.K."/>
            <person name="Ghazi I.A."/>
            <person name="Yadav M."/>
            <person name="Pandit A."/>
            <person name="Bhargava A."/>
            <person name="Sureshbabu K."/>
            <person name="Batra K."/>
            <person name="Sharma T.R."/>
            <person name="Mohapatra T."/>
            <person name="Singh N.K."/>
            <person name="Messing J."/>
            <person name="Nelson A.B."/>
            <person name="Fuks G."/>
            <person name="Kavchok S."/>
            <person name="Keizer G."/>
            <person name="Linton E."/>
            <person name="Llaca V."/>
            <person name="Song R."/>
            <person name="Tanyolac B."/>
            <person name="Young S."/>
            <person name="Ho-Il K."/>
            <person name="Hahn J.H."/>
            <person name="Sangsakoo G."/>
            <person name="Vanavichit A."/>
            <person name="de Mattos Luiz.A.T."/>
            <person name="Zimmer P.D."/>
            <person name="Malone G."/>
            <person name="Dellagostin O."/>
            <person name="de Oliveira A.C."/>
            <person name="Bevan M."/>
            <person name="Bancroft I."/>
            <person name="Minx P."/>
            <person name="Cordum H."/>
            <person name="Wilson R."/>
            <person name="Cheng Z."/>
            <person name="Jin W."/>
            <person name="Jiang J."/>
            <person name="Leong S.A."/>
            <person name="Iwama H."/>
            <person name="Gojobori T."/>
            <person name="Itoh T."/>
            <person name="Niimura Y."/>
            <person name="Fujii Y."/>
            <person name="Habara T."/>
            <person name="Sakai H."/>
            <person name="Sato Y."/>
            <person name="Wilson G."/>
            <person name="Kumar K."/>
            <person name="McCouch S."/>
            <person name="Juretic N."/>
            <person name="Hoen D."/>
            <person name="Wright S."/>
            <person name="Bruskiewich R."/>
            <person name="Bureau T."/>
            <person name="Miyao A."/>
            <person name="Hirochika H."/>
            <person name="Nishikawa T."/>
            <person name="Kadowaki K."/>
            <person name="Sugiura M."/>
            <person name="Burr B."/>
            <person name="Sasaki T."/>
        </authorList>
    </citation>
    <scope>NUCLEOTIDE SEQUENCE [LARGE SCALE GENOMIC DNA]</scope>
    <source>
        <strain evidence="3">cv. Nipponbare</strain>
    </source>
</reference>
<dbReference type="EMBL" id="AC092388">
    <property type="protein sequence ID" value="AAM22728.1"/>
    <property type="molecule type" value="Genomic_DNA"/>
</dbReference>
<evidence type="ECO:0000313" key="2">
    <source>
        <dbReference type="EMBL" id="AAM44881.1"/>
    </source>
</evidence>
<dbReference type="AlphaFoldDB" id="Q7G6F5"/>
<gene>
    <name evidence="2" type="ORF">OSJNAa0011L09.4</name>
    <name evidence="1" type="ORF">OSJNBa0011L09.9</name>
</gene>
<dbReference type="EMBL" id="AC122144">
    <property type="protein sequence ID" value="AAM44881.1"/>
    <property type="molecule type" value="Genomic_DNA"/>
</dbReference>
<reference evidence="1" key="2">
    <citation type="submission" date="2002-05" db="EMBL/GenBank/DDBJ databases">
        <authorList>
            <person name="Buell R."/>
        </authorList>
    </citation>
    <scope>NUCLEOTIDE SEQUENCE</scope>
</reference>
<protein>
    <submittedName>
        <fullName evidence="2">Uncharacterized protein</fullName>
    </submittedName>
</protein>
<dbReference type="Proteomes" id="UP000000763">
    <property type="component" value="Chromosome 10"/>
</dbReference>
<proteinExistence type="predicted"/>
<name>Q7G6F5_ORYSJ</name>
<accession>Q7G6F5</accession>
<reference evidence="1" key="4">
    <citation type="submission" date="2005-04" db="EMBL/GenBank/DDBJ databases">
        <title>Oryza sativa chromosome 10 BAC OSJNBa0011L09 genomic sequence.</title>
        <authorList>
            <person name="Buell C.R."/>
            <person name="Yuan Q."/>
            <person name="Ouyang S."/>
            <person name="Liu J."/>
            <person name="Gansberger K."/>
            <person name="Kim M.M."/>
            <person name="Overton II L.L."/>
            <person name="Bera J.J."/>
            <person name="Tsitrin T."/>
            <person name="Krol M.I."/>
            <person name="Jarrahi B.B."/>
            <person name="Jin S.S."/>
            <person name="Koo H."/>
            <person name="Zismann V."/>
            <person name="Hsiao J."/>
            <person name="Blunt S."/>
            <person name="Vanaken S.S."/>
            <person name="Utterback T.T."/>
            <person name="Feldblyum T.V."/>
            <person name="Yang Q.Q."/>
            <person name="Haas B.J."/>
            <person name="Suh B.B."/>
            <person name="Peterson J.J."/>
            <person name="Quackenbush J."/>
            <person name="White O."/>
            <person name="Salzberg S.L."/>
            <person name="Fraser C.M."/>
        </authorList>
    </citation>
    <scope>NUCLEOTIDE SEQUENCE</scope>
</reference>
<evidence type="ECO:0000313" key="3">
    <source>
        <dbReference type="Proteomes" id="UP000000763"/>
    </source>
</evidence>
<organism evidence="2 3">
    <name type="scientific">Oryza sativa subsp. japonica</name>
    <name type="common">Rice</name>
    <dbReference type="NCBI Taxonomy" id="39947"/>
    <lineage>
        <taxon>Eukaryota</taxon>
        <taxon>Viridiplantae</taxon>
        <taxon>Streptophyta</taxon>
        <taxon>Embryophyta</taxon>
        <taxon>Tracheophyta</taxon>
        <taxon>Spermatophyta</taxon>
        <taxon>Magnoliopsida</taxon>
        <taxon>Liliopsida</taxon>
        <taxon>Poales</taxon>
        <taxon>Poaceae</taxon>
        <taxon>BOP clade</taxon>
        <taxon>Oryzoideae</taxon>
        <taxon>Oryzeae</taxon>
        <taxon>Oryzinae</taxon>
        <taxon>Oryza</taxon>
        <taxon>Oryza sativa</taxon>
    </lineage>
</organism>